<evidence type="ECO:0000256" key="2">
    <source>
        <dbReference type="ARBA" id="ARBA00022475"/>
    </source>
</evidence>
<evidence type="ECO:0000313" key="10">
    <source>
        <dbReference type="Proteomes" id="UP000229385"/>
    </source>
</evidence>
<evidence type="ECO:0000256" key="1">
    <source>
        <dbReference type="ARBA" id="ARBA00004651"/>
    </source>
</evidence>
<dbReference type="AlphaFoldDB" id="A0A2M7XES6"/>
<feature type="transmembrane region" description="Helical" evidence="6">
    <location>
        <begin position="317"/>
        <end position="337"/>
    </location>
</feature>
<evidence type="ECO:0000259" key="7">
    <source>
        <dbReference type="Pfam" id="PF03772"/>
    </source>
</evidence>
<evidence type="ECO:0000256" key="4">
    <source>
        <dbReference type="ARBA" id="ARBA00022989"/>
    </source>
</evidence>
<keyword evidence="2" id="KW-1003">Cell membrane</keyword>
<feature type="transmembrane region" description="Helical" evidence="6">
    <location>
        <begin position="433"/>
        <end position="454"/>
    </location>
</feature>
<name>A0A2M7XES6_9BACT</name>
<dbReference type="PANTHER" id="PTHR30619">
    <property type="entry name" value="DNA INTERNALIZATION/COMPETENCE PROTEIN COMEC/REC2"/>
    <property type="match status" value="1"/>
</dbReference>
<evidence type="ECO:0000256" key="6">
    <source>
        <dbReference type="SAM" id="Phobius"/>
    </source>
</evidence>
<dbReference type="PANTHER" id="PTHR30619:SF7">
    <property type="entry name" value="BETA-LACTAMASE DOMAIN PROTEIN"/>
    <property type="match status" value="1"/>
</dbReference>
<evidence type="ECO:0000313" key="9">
    <source>
        <dbReference type="EMBL" id="PJA46352.1"/>
    </source>
</evidence>
<evidence type="ECO:0000256" key="3">
    <source>
        <dbReference type="ARBA" id="ARBA00022692"/>
    </source>
</evidence>
<evidence type="ECO:0000256" key="5">
    <source>
        <dbReference type="ARBA" id="ARBA00023136"/>
    </source>
</evidence>
<keyword evidence="3 6" id="KW-0812">Transmembrane</keyword>
<dbReference type="NCBIfam" id="TIGR00360">
    <property type="entry name" value="ComEC_N-term"/>
    <property type="match status" value="1"/>
</dbReference>
<feature type="transmembrane region" description="Helical" evidence="6">
    <location>
        <begin position="246"/>
        <end position="265"/>
    </location>
</feature>
<feature type="transmembrane region" description="Helical" evidence="6">
    <location>
        <begin position="466"/>
        <end position="484"/>
    </location>
</feature>
<protein>
    <recommendedName>
        <fullName evidence="11">ComEC/Rec2-related protein domain-containing protein</fullName>
    </recommendedName>
</protein>
<sequence length="490" mass="52558">MFLSTLVHSRSKTLASYLAMFCFGVALGSFVPVLETATGALLMLGVFVAGCLVKARHQRFIFFAIACLLFGVFRLHQAALPSQVVTVADKTGVTVRVEGVIKGEVEKRMDHQRVVLDEIFVADVPVDGKVLVRLPLHPAVTYADTLVFSCKLEAPEPFEGFAYDRYLAVRGIYATCSFPQYVDVRPFEGWSLVGSVLSVKGTLVHALERALPEPQAAFMAGLLFGGSSSLSRALKDDFAATGTSHILAASGFNVSLFSLVFLGWILQTRLGRKRGLVLTGVLIVLYSITAGATPAVIRAALMGSVVLVQHWISRRAYMANVLLLTAALMLLVNPLLLLDDVGFQLSFAATAAIVILAEPISRRLPFIPNRLGLKEAIAGSLAAILVTAPILLWQFGQLSLVAPFANLLILPLVPFAMAASIAALIASLVSTELGVIVALPAWALGAVMLWTIRVLGSVEFALIEPLYSQLLSVIVGVICVALIVKLRSYD</sequence>
<evidence type="ECO:0008006" key="11">
    <source>
        <dbReference type="Google" id="ProtNLM"/>
    </source>
</evidence>
<feature type="transmembrane region" description="Helical" evidence="6">
    <location>
        <begin position="407"/>
        <end position="426"/>
    </location>
</feature>
<keyword evidence="4 6" id="KW-1133">Transmembrane helix</keyword>
<accession>A0A2M7XES6</accession>
<comment type="subcellular location">
    <subcellularLocation>
        <location evidence="1">Cell membrane</location>
        <topology evidence="1">Multi-pass membrane protein</topology>
    </subcellularLocation>
</comment>
<keyword evidence="5 6" id="KW-0472">Membrane</keyword>
<comment type="caution">
    <text evidence="9">The sequence shown here is derived from an EMBL/GenBank/DDBJ whole genome shotgun (WGS) entry which is preliminary data.</text>
</comment>
<organism evidence="9 10">
    <name type="scientific">Candidatus Uhrbacteria bacterium CG_4_9_14_3_um_filter_50_9</name>
    <dbReference type="NCBI Taxonomy" id="1975035"/>
    <lineage>
        <taxon>Bacteria</taxon>
        <taxon>Candidatus Uhriibacteriota</taxon>
    </lineage>
</organism>
<evidence type="ECO:0000259" key="8">
    <source>
        <dbReference type="Pfam" id="PF13567"/>
    </source>
</evidence>
<dbReference type="InterPro" id="IPR052159">
    <property type="entry name" value="Competence_DNA_uptake"/>
</dbReference>
<dbReference type="InterPro" id="IPR004477">
    <property type="entry name" value="ComEC_N"/>
</dbReference>
<feature type="domain" description="ComEC/Rec2-related protein" evidence="7">
    <location>
        <begin position="222"/>
        <end position="483"/>
    </location>
</feature>
<feature type="domain" description="DUF4131" evidence="8">
    <location>
        <begin position="41"/>
        <end position="178"/>
    </location>
</feature>
<feature type="transmembrane region" description="Helical" evidence="6">
    <location>
        <begin position="37"/>
        <end position="53"/>
    </location>
</feature>
<feature type="transmembrane region" description="Helical" evidence="6">
    <location>
        <begin position="277"/>
        <end position="297"/>
    </location>
</feature>
<feature type="transmembrane region" description="Helical" evidence="6">
    <location>
        <begin position="12"/>
        <end position="31"/>
    </location>
</feature>
<dbReference type="Proteomes" id="UP000229385">
    <property type="component" value="Unassembled WGS sequence"/>
</dbReference>
<dbReference type="GO" id="GO:0005886">
    <property type="term" value="C:plasma membrane"/>
    <property type="evidence" value="ECO:0007669"/>
    <property type="project" value="UniProtKB-SubCell"/>
</dbReference>
<dbReference type="Pfam" id="PF03772">
    <property type="entry name" value="Competence"/>
    <property type="match status" value="1"/>
</dbReference>
<proteinExistence type="predicted"/>
<dbReference type="EMBL" id="PFWU01000003">
    <property type="protein sequence ID" value="PJA46352.1"/>
    <property type="molecule type" value="Genomic_DNA"/>
</dbReference>
<dbReference type="InterPro" id="IPR025405">
    <property type="entry name" value="DUF4131"/>
</dbReference>
<gene>
    <name evidence="9" type="ORF">CO174_00330</name>
</gene>
<dbReference type="Pfam" id="PF13567">
    <property type="entry name" value="DUF4131"/>
    <property type="match status" value="1"/>
</dbReference>
<feature type="transmembrane region" description="Helical" evidence="6">
    <location>
        <begin position="373"/>
        <end position="395"/>
    </location>
</feature>
<feature type="transmembrane region" description="Helical" evidence="6">
    <location>
        <begin position="60"/>
        <end position="80"/>
    </location>
</feature>
<reference evidence="10" key="1">
    <citation type="submission" date="2017-09" db="EMBL/GenBank/DDBJ databases">
        <title>Depth-based differentiation of microbial function through sediment-hosted aquifers and enrichment of novel symbionts in the deep terrestrial subsurface.</title>
        <authorList>
            <person name="Probst A.J."/>
            <person name="Ladd B."/>
            <person name="Jarett J.K."/>
            <person name="Geller-Mcgrath D.E."/>
            <person name="Sieber C.M.K."/>
            <person name="Emerson J.B."/>
            <person name="Anantharaman K."/>
            <person name="Thomas B.C."/>
            <person name="Malmstrom R."/>
            <person name="Stieglmeier M."/>
            <person name="Klingl A."/>
            <person name="Woyke T."/>
            <person name="Ryan C.M."/>
            <person name="Banfield J.F."/>
        </authorList>
    </citation>
    <scope>NUCLEOTIDE SEQUENCE [LARGE SCALE GENOMIC DNA]</scope>
</reference>